<dbReference type="Gene3D" id="3.50.50.60">
    <property type="entry name" value="FAD/NAD(P)-binding domain"/>
    <property type="match status" value="1"/>
</dbReference>
<dbReference type="Proteomes" id="UP000053477">
    <property type="component" value="Unassembled WGS sequence"/>
</dbReference>
<dbReference type="Pfam" id="PF01494">
    <property type="entry name" value="FAD_binding_3"/>
    <property type="match status" value="1"/>
</dbReference>
<protein>
    <submittedName>
        <fullName evidence="5">FAD/NAD-binding domain-containing protein</fullName>
    </submittedName>
</protein>
<evidence type="ECO:0000256" key="1">
    <source>
        <dbReference type="ARBA" id="ARBA00022630"/>
    </source>
</evidence>
<dbReference type="EMBL" id="KQ086004">
    <property type="protein sequence ID" value="KLO11286.1"/>
    <property type="molecule type" value="Genomic_DNA"/>
</dbReference>
<accession>A0A0H2S2Q0</accession>
<dbReference type="PANTHER" id="PTHR46720:SF3">
    <property type="entry name" value="FAD-BINDING DOMAIN-CONTAINING PROTEIN-RELATED"/>
    <property type="match status" value="1"/>
</dbReference>
<keyword evidence="1" id="KW-0285">Flavoprotein</keyword>
<dbReference type="GO" id="GO:0071949">
    <property type="term" value="F:FAD binding"/>
    <property type="evidence" value="ECO:0007669"/>
    <property type="project" value="InterPro"/>
</dbReference>
<sequence>MVSKKLRIAICGGGIGGLSLAVMLDKFAKKEIQIDIYEAKDRFAEVGAGISVWKRTWYILELLGLEKALGEMAVKPPVEEFTPGFTFRRGDQLEEGHDFFRIVAPYGSITLHRADLLKVLTDSLPSHVGTHFSKRLLDYFQDDSGLVTMSFSDGTIAEADVLIGADGMKSVAREVMYKDLADEARRRDEEEARRLESFIQPTWMGIHAYRSLVDTEALLKIAPGHQTSTTPVVHFGKDKHVVAYPISKGRYINFVSLVSYPEQMGSKLEGNTMVEVSVSEMANHHVGWEPQVQQLISCVEKCSRWSVCQNRDLPHFVSGHVAVLGDAAHAMAPNLGAGAGQAIEDAHILGRLLADDSVTAENVHVALQIYETIRKPLATRVADYSRMCGDCYDFNYIPDCIREAGVACDSDEGLKLLSETVYGMWSHHWTGSPGEDWLEAEKMLNESRSESDPVLETVARL</sequence>
<evidence type="ECO:0000313" key="5">
    <source>
        <dbReference type="EMBL" id="KLO11286.1"/>
    </source>
</evidence>
<dbReference type="GO" id="GO:0044550">
    <property type="term" value="P:secondary metabolite biosynthetic process"/>
    <property type="evidence" value="ECO:0007669"/>
    <property type="project" value="TreeGrafter"/>
</dbReference>
<evidence type="ECO:0000256" key="2">
    <source>
        <dbReference type="ARBA" id="ARBA00022827"/>
    </source>
</evidence>
<reference evidence="5 6" key="1">
    <citation type="submission" date="2015-04" db="EMBL/GenBank/DDBJ databases">
        <title>Complete genome sequence of Schizopora paradoxa KUC8140, a cosmopolitan wood degrader in East Asia.</title>
        <authorList>
            <consortium name="DOE Joint Genome Institute"/>
            <person name="Min B."/>
            <person name="Park H."/>
            <person name="Jang Y."/>
            <person name="Kim J.-J."/>
            <person name="Kim K.H."/>
            <person name="Pangilinan J."/>
            <person name="Lipzen A."/>
            <person name="Riley R."/>
            <person name="Grigoriev I.V."/>
            <person name="Spatafora J.W."/>
            <person name="Choi I.-G."/>
        </authorList>
    </citation>
    <scope>NUCLEOTIDE SEQUENCE [LARGE SCALE GENOMIC DNA]</scope>
    <source>
        <strain evidence="5 6">KUC8140</strain>
    </source>
</reference>
<dbReference type="PRINTS" id="PR00420">
    <property type="entry name" value="RNGMNOXGNASE"/>
</dbReference>
<evidence type="ECO:0000259" key="4">
    <source>
        <dbReference type="Pfam" id="PF01494"/>
    </source>
</evidence>
<dbReference type="PANTHER" id="PTHR46720">
    <property type="entry name" value="HYDROXYLASE, PUTATIVE (AFU_ORTHOLOGUE AFUA_3G01460)-RELATED"/>
    <property type="match status" value="1"/>
</dbReference>
<dbReference type="AlphaFoldDB" id="A0A0H2S2Q0"/>
<dbReference type="OrthoDB" id="417877at2759"/>
<dbReference type="InterPro" id="IPR036188">
    <property type="entry name" value="FAD/NAD-bd_sf"/>
</dbReference>
<keyword evidence="6" id="KW-1185">Reference proteome</keyword>
<dbReference type="STRING" id="27342.A0A0H2S2Q0"/>
<dbReference type="SUPFAM" id="SSF54373">
    <property type="entry name" value="FAD-linked reductases, C-terminal domain"/>
    <property type="match status" value="1"/>
</dbReference>
<proteinExistence type="predicted"/>
<feature type="domain" description="FAD-binding" evidence="4">
    <location>
        <begin position="7"/>
        <end position="383"/>
    </location>
</feature>
<dbReference type="GO" id="GO:0016491">
    <property type="term" value="F:oxidoreductase activity"/>
    <property type="evidence" value="ECO:0007669"/>
    <property type="project" value="UniProtKB-KW"/>
</dbReference>
<gene>
    <name evidence="5" type="ORF">SCHPADRAFT_942196</name>
</gene>
<keyword evidence="3" id="KW-0560">Oxidoreductase</keyword>
<evidence type="ECO:0000256" key="3">
    <source>
        <dbReference type="ARBA" id="ARBA00023002"/>
    </source>
</evidence>
<dbReference type="SUPFAM" id="SSF51905">
    <property type="entry name" value="FAD/NAD(P)-binding domain"/>
    <property type="match status" value="1"/>
</dbReference>
<evidence type="ECO:0000313" key="6">
    <source>
        <dbReference type="Proteomes" id="UP000053477"/>
    </source>
</evidence>
<organism evidence="5 6">
    <name type="scientific">Schizopora paradoxa</name>
    <dbReference type="NCBI Taxonomy" id="27342"/>
    <lineage>
        <taxon>Eukaryota</taxon>
        <taxon>Fungi</taxon>
        <taxon>Dikarya</taxon>
        <taxon>Basidiomycota</taxon>
        <taxon>Agaricomycotina</taxon>
        <taxon>Agaricomycetes</taxon>
        <taxon>Hymenochaetales</taxon>
        <taxon>Schizoporaceae</taxon>
        <taxon>Schizopora</taxon>
    </lineage>
</organism>
<keyword evidence="2" id="KW-0274">FAD</keyword>
<dbReference type="InParanoid" id="A0A0H2S2Q0"/>
<name>A0A0H2S2Q0_9AGAM</name>
<dbReference type="InterPro" id="IPR002938">
    <property type="entry name" value="FAD-bd"/>
</dbReference>
<dbReference type="InterPro" id="IPR051104">
    <property type="entry name" value="FAD_monoxygenase"/>
</dbReference>